<dbReference type="PANTHER" id="PTHR30404:SF0">
    <property type="entry name" value="N-ACETYLMURAMOYL-L-ALANINE AMIDASE AMIC"/>
    <property type="match status" value="1"/>
</dbReference>
<sequence>MRTKLLNISIIYILVLMIAIPNMNNVQRALADTSDLKVTGTILHLREGPGLSYPIITTLDEGDQLTSISREGDWIQVKAGDNEGWVASWLTASINDKQTIDKTLISQVDRLNIRTEPDISSAVLGQLSIGNQAKLIEKNGEWAKIDWNGLVGWVSTDYVTINDLPEKKVKAEADEPKVEVSTKKINKDTTFTVLVDALNVRQTPDLNAKKIGTISNGQAFKVLAQEHNWVQIQYNDNKAGWVYSFYGTFSNIEKTTSKSASSSSELESVTIIYNGTNLRTDATTVADVVARVDAGETYPIVGAKNDFYEIQVDDKTAFVANWVVTTTSSSKATTAIKKDNSKPRKKGTLNGLTIVVDAGHGGNDHGTTGQRGTEEKEITLKTASLLASKLSAAGANVVMTRESDEYVALRKRVSIAHQYEADAFISIHYDATEDSSVNGFTSYYMNSNQQGLADAINNGLSNKIDLKNRGTQQGNYLVLRENRQQAALIELGYLSNGSEERVITTAKFREQATLGIYQGILNYFNENQ</sequence>
<dbReference type="GO" id="GO:0071555">
    <property type="term" value="P:cell wall organization"/>
    <property type="evidence" value="ECO:0007669"/>
    <property type="project" value="UniProtKB-KW"/>
</dbReference>
<dbReference type="GeneID" id="96599907"/>
<dbReference type="Gene3D" id="3.40.630.40">
    <property type="entry name" value="Zn-dependent exopeptidases"/>
    <property type="match status" value="1"/>
</dbReference>
<evidence type="ECO:0000256" key="2">
    <source>
        <dbReference type="ARBA" id="ARBA00023316"/>
    </source>
</evidence>
<dbReference type="Proteomes" id="UP000037326">
    <property type="component" value="Unassembled WGS sequence"/>
</dbReference>
<dbReference type="InterPro" id="IPR002508">
    <property type="entry name" value="MurNAc-LAA_cat"/>
</dbReference>
<keyword evidence="1" id="KW-0378">Hydrolase</keyword>
<dbReference type="Pfam" id="PF01520">
    <property type="entry name" value="Amidase_3"/>
    <property type="match status" value="1"/>
</dbReference>
<dbReference type="SMART" id="SM00287">
    <property type="entry name" value="SH3b"/>
    <property type="match status" value="4"/>
</dbReference>
<evidence type="ECO:0000313" key="5">
    <source>
        <dbReference type="Proteomes" id="UP000037326"/>
    </source>
</evidence>
<proteinExistence type="predicted"/>
<dbReference type="PATRIC" id="fig|582475.4.peg.4474"/>
<dbReference type="SMART" id="SM00646">
    <property type="entry name" value="Ami_3"/>
    <property type="match status" value="1"/>
</dbReference>
<dbReference type="InterPro" id="IPR017293">
    <property type="entry name" value="N-acetylmuramoyl-L-ala_amidase"/>
</dbReference>
<feature type="domain" description="SH3b" evidence="3">
    <location>
        <begin position="188"/>
        <end position="251"/>
    </location>
</feature>
<accession>A0A0K9F6Z9</accession>
<evidence type="ECO:0000259" key="3">
    <source>
        <dbReference type="PROSITE" id="PS51781"/>
    </source>
</evidence>
<gene>
    <name evidence="4" type="ORF">ACZ11_16915</name>
</gene>
<dbReference type="SUPFAM" id="SSF53187">
    <property type="entry name" value="Zn-dependent exopeptidases"/>
    <property type="match status" value="1"/>
</dbReference>
<dbReference type="Pfam" id="PF08239">
    <property type="entry name" value="SH3_3"/>
    <property type="match status" value="4"/>
</dbReference>
<name>A0A0K9F6Z9_9BACI</name>
<evidence type="ECO:0000313" key="4">
    <source>
        <dbReference type="EMBL" id="KMY30374.1"/>
    </source>
</evidence>
<keyword evidence="2" id="KW-0961">Cell wall biogenesis/degradation</keyword>
<reference evidence="5" key="1">
    <citation type="submission" date="2015-07" db="EMBL/GenBank/DDBJ databases">
        <authorList>
            <consortium name="Consortium for Microbial Forensics and Genomics (microFORGE)"/>
            <person name="Knight B.M."/>
            <person name="Roberts D.P."/>
            <person name="Lin D."/>
            <person name="Hari K."/>
            <person name="Fletcher J."/>
            <person name="Melcher U."/>
            <person name="Blagden T."/>
            <person name="Winegar R.A."/>
        </authorList>
    </citation>
    <scope>NUCLEOTIDE SEQUENCE [LARGE SCALE GENOMIC DNA]</scope>
    <source>
        <strain evidence="5">DSM 23493</strain>
    </source>
</reference>
<protein>
    <submittedName>
        <fullName evidence="4">N-acetylmuramoyl-L-alanine amidase</fullName>
    </submittedName>
</protein>
<feature type="domain" description="SH3b" evidence="3">
    <location>
        <begin position="101"/>
        <end position="163"/>
    </location>
</feature>
<dbReference type="GO" id="GO:0030288">
    <property type="term" value="C:outer membrane-bounded periplasmic space"/>
    <property type="evidence" value="ECO:0007669"/>
    <property type="project" value="TreeGrafter"/>
</dbReference>
<dbReference type="GO" id="GO:0008745">
    <property type="term" value="F:N-acetylmuramoyl-L-alanine amidase activity"/>
    <property type="evidence" value="ECO:0007669"/>
    <property type="project" value="InterPro"/>
</dbReference>
<dbReference type="Gene3D" id="2.30.30.40">
    <property type="entry name" value="SH3 Domains"/>
    <property type="match status" value="4"/>
</dbReference>
<dbReference type="PANTHER" id="PTHR30404">
    <property type="entry name" value="N-ACETYLMURAMOYL-L-ALANINE AMIDASE"/>
    <property type="match status" value="1"/>
</dbReference>
<feature type="domain" description="SH3b" evidence="3">
    <location>
        <begin position="33"/>
        <end position="94"/>
    </location>
</feature>
<dbReference type="AlphaFoldDB" id="A0A0K9F6Z9"/>
<comment type="caution">
    <text evidence="4">The sequence shown here is derived from an EMBL/GenBank/DDBJ whole genome shotgun (WGS) entry which is preliminary data.</text>
</comment>
<dbReference type="PIRSF" id="PIRSF037846">
    <property type="entry name" value="Autolysin_YrvJ_prd"/>
    <property type="match status" value="1"/>
</dbReference>
<dbReference type="InterPro" id="IPR050695">
    <property type="entry name" value="N-acetylmuramoyl_amidase_3"/>
</dbReference>
<organism evidence="4 5">
    <name type="scientific">Lysinibacillus xylanilyticus</name>
    <dbReference type="NCBI Taxonomy" id="582475"/>
    <lineage>
        <taxon>Bacteria</taxon>
        <taxon>Bacillati</taxon>
        <taxon>Bacillota</taxon>
        <taxon>Bacilli</taxon>
        <taxon>Bacillales</taxon>
        <taxon>Bacillaceae</taxon>
        <taxon>Lysinibacillus</taxon>
    </lineage>
</organism>
<evidence type="ECO:0000256" key="1">
    <source>
        <dbReference type="ARBA" id="ARBA00022801"/>
    </source>
</evidence>
<feature type="domain" description="SH3b" evidence="3">
    <location>
        <begin position="266"/>
        <end position="327"/>
    </location>
</feature>
<dbReference type="OrthoDB" id="9806267at2"/>
<dbReference type="EMBL" id="LFXJ01000008">
    <property type="protein sequence ID" value="KMY30374.1"/>
    <property type="molecule type" value="Genomic_DNA"/>
</dbReference>
<dbReference type="RefSeq" id="WP_049667699.1">
    <property type="nucleotide sequence ID" value="NZ_JBIVOC010000036.1"/>
</dbReference>
<dbReference type="PROSITE" id="PS51781">
    <property type="entry name" value="SH3B"/>
    <property type="match status" value="4"/>
</dbReference>
<dbReference type="GO" id="GO:0009253">
    <property type="term" value="P:peptidoglycan catabolic process"/>
    <property type="evidence" value="ECO:0007669"/>
    <property type="project" value="InterPro"/>
</dbReference>
<dbReference type="CDD" id="cd02696">
    <property type="entry name" value="MurNAc-LAA"/>
    <property type="match status" value="1"/>
</dbReference>
<dbReference type="InterPro" id="IPR003646">
    <property type="entry name" value="SH3-like_bac-type"/>
</dbReference>